<organism evidence="2 3">
    <name type="scientific">Streptococcus caprae</name>
    <dbReference type="NCBI Taxonomy" id="1640501"/>
    <lineage>
        <taxon>Bacteria</taxon>
        <taxon>Bacillati</taxon>
        <taxon>Bacillota</taxon>
        <taxon>Bacilli</taxon>
        <taxon>Lactobacillales</taxon>
        <taxon>Streptococcaceae</taxon>
        <taxon>Streptococcus</taxon>
    </lineage>
</organism>
<name>A0ABV8CTD2_9STRE</name>
<keyword evidence="3" id="KW-1185">Reference proteome</keyword>
<dbReference type="InterPro" id="IPR042070">
    <property type="entry name" value="PucR_C-HTH_sf"/>
</dbReference>
<evidence type="ECO:0000313" key="2">
    <source>
        <dbReference type="EMBL" id="MFC3927204.1"/>
    </source>
</evidence>
<evidence type="ECO:0000313" key="3">
    <source>
        <dbReference type="Proteomes" id="UP001595807"/>
    </source>
</evidence>
<dbReference type="InterPro" id="IPR025736">
    <property type="entry name" value="PucR_C-HTH_dom"/>
</dbReference>
<accession>A0ABV8CTD2</accession>
<dbReference type="PANTHER" id="PTHR33744">
    <property type="entry name" value="CARBOHYDRATE DIACID REGULATOR"/>
    <property type="match status" value="1"/>
</dbReference>
<dbReference type="Gene3D" id="3.30.450.40">
    <property type="match status" value="1"/>
</dbReference>
<dbReference type="Pfam" id="PF13556">
    <property type="entry name" value="HTH_30"/>
    <property type="match status" value="1"/>
</dbReference>
<dbReference type="EMBL" id="JBHRZV010000004">
    <property type="protein sequence ID" value="MFC3927204.1"/>
    <property type="molecule type" value="Genomic_DNA"/>
</dbReference>
<evidence type="ECO:0000259" key="1">
    <source>
        <dbReference type="Pfam" id="PF13556"/>
    </source>
</evidence>
<protein>
    <submittedName>
        <fullName evidence="2">PucR family transcriptional regulator</fullName>
    </submittedName>
</protein>
<reference evidence="3" key="1">
    <citation type="journal article" date="2019" name="Int. J. Syst. Evol. Microbiol.">
        <title>The Global Catalogue of Microorganisms (GCM) 10K type strain sequencing project: providing services to taxonomists for standard genome sequencing and annotation.</title>
        <authorList>
            <consortium name="The Broad Institute Genomics Platform"/>
            <consortium name="The Broad Institute Genome Sequencing Center for Infectious Disease"/>
            <person name="Wu L."/>
            <person name="Ma J."/>
        </authorList>
    </citation>
    <scope>NUCLEOTIDE SEQUENCE [LARGE SCALE GENOMIC DNA]</scope>
    <source>
        <strain evidence="3">CCUG 67170</strain>
    </source>
</reference>
<dbReference type="InterPro" id="IPR051448">
    <property type="entry name" value="CdaR-like_regulators"/>
</dbReference>
<dbReference type="Gene3D" id="1.10.10.2840">
    <property type="entry name" value="PucR C-terminal helix-turn-helix domain"/>
    <property type="match status" value="1"/>
</dbReference>
<gene>
    <name evidence="2" type="ORF">ACFORF_00960</name>
</gene>
<comment type="caution">
    <text evidence="2">The sequence shown here is derived from an EMBL/GenBank/DDBJ whole genome shotgun (WGS) entry which is preliminary data.</text>
</comment>
<proteinExistence type="predicted"/>
<dbReference type="PANTHER" id="PTHR33744:SF15">
    <property type="entry name" value="CARBOHYDRATE DIACID REGULATOR"/>
    <property type="match status" value="1"/>
</dbReference>
<dbReference type="InterPro" id="IPR029016">
    <property type="entry name" value="GAF-like_dom_sf"/>
</dbReference>
<sequence length="527" mass="61616">MRLDDILTAISSQSITIAQLADSSINIIDCQETTWTTLEGNLEHSIFWFISEPFVKPTLVHFEPVTILCIKETKVEPIRRCYPNATIILAATLQQFEEIQQVIRDSLHMNYVALERLSEAYHAVFSGANFQKLSEIGSAIFGNPIFILDNLGNYIAFPPFQQDEETILQQERQRGYILASDLSELKRLKVDQILQETEKAYLFENPILNHQTLVDFIRLNGSVLGRLMTYDKNKPLTEGDRIVFMHFARIVALAFSQDKNYLMNKDAPYSYFLQSLLNREYNTPVMGNTQLEELGLHVQHYKRVLSVHFLNPDITESNRLVIAQQLKKLLGNALFMFHENRLIFLASGLQKDFLQAKVCELLDFCQISQIRLSTSHIFYDFSQFRQLYHQALQVEQLVQKYQLNGSLFSYRYMDSLIMLDSHLTHQTSFIHPDILELLEYDKQKNNQLLITLATYILFNQDIEEISNYLYVHPNTLRYRIKKIKTILQNDLTDWLLLKTYYDSLVQLFQLGEISNQDLIIRNDRYFL</sequence>
<feature type="domain" description="PucR C-terminal helix-turn-helix" evidence="1">
    <location>
        <begin position="448"/>
        <end position="493"/>
    </location>
</feature>
<dbReference type="Proteomes" id="UP001595807">
    <property type="component" value="Unassembled WGS sequence"/>
</dbReference>
<dbReference type="RefSeq" id="WP_380424450.1">
    <property type="nucleotide sequence ID" value="NZ_JBHRZV010000004.1"/>
</dbReference>